<dbReference type="Pfam" id="PF13166">
    <property type="entry name" value="AAA_13"/>
    <property type="match status" value="1"/>
</dbReference>
<evidence type="ECO:0000313" key="3">
    <source>
        <dbReference type="EMBL" id="VVQ10801.1"/>
    </source>
</evidence>
<dbReference type="PANTHER" id="PTHR32114:SF2">
    <property type="entry name" value="ABC TRANSPORTER ABCH.3"/>
    <property type="match status" value="1"/>
</dbReference>
<feature type="domain" description="Protein CR006 P-loop" evidence="2">
    <location>
        <begin position="11"/>
        <end position="720"/>
    </location>
</feature>
<protein>
    <recommendedName>
        <fullName evidence="2">Protein CR006 P-loop domain-containing protein</fullName>
    </recommendedName>
</protein>
<reference evidence="3 4" key="1">
    <citation type="submission" date="2019-09" db="EMBL/GenBank/DDBJ databases">
        <authorList>
            <person name="Chandra G."/>
            <person name="Truman W A."/>
        </authorList>
    </citation>
    <scope>NUCLEOTIDE SEQUENCE [LARGE SCALE GENOMIC DNA]</scope>
    <source>
        <strain evidence="3">PS922</strain>
    </source>
</reference>
<organism evidence="3 4">
    <name type="scientific">Pseudomonas fluorescens</name>
    <dbReference type="NCBI Taxonomy" id="294"/>
    <lineage>
        <taxon>Bacteria</taxon>
        <taxon>Pseudomonadati</taxon>
        <taxon>Pseudomonadota</taxon>
        <taxon>Gammaproteobacteria</taxon>
        <taxon>Pseudomonadales</taxon>
        <taxon>Pseudomonadaceae</taxon>
        <taxon>Pseudomonas</taxon>
    </lineage>
</organism>
<dbReference type="Proteomes" id="UP000325565">
    <property type="component" value="Unassembled WGS sequence"/>
</dbReference>
<evidence type="ECO:0000259" key="2">
    <source>
        <dbReference type="Pfam" id="PF13166"/>
    </source>
</evidence>
<dbReference type="AlphaFoldDB" id="A0A5E7UIF0"/>
<evidence type="ECO:0000256" key="1">
    <source>
        <dbReference type="SAM" id="MobiDB-lite"/>
    </source>
</evidence>
<dbReference type="Gene3D" id="3.40.50.300">
    <property type="entry name" value="P-loop containing nucleotide triphosphate hydrolases"/>
    <property type="match status" value="1"/>
</dbReference>
<gene>
    <name evidence="3" type="ORF">PS922_04749</name>
</gene>
<dbReference type="RefSeq" id="WP_154863558.1">
    <property type="nucleotide sequence ID" value="NZ_CABVJB010000008.1"/>
</dbReference>
<dbReference type="InterPro" id="IPR026866">
    <property type="entry name" value="CR006_AAA"/>
</dbReference>
<dbReference type="PANTHER" id="PTHR32114">
    <property type="entry name" value="ABC TRANSPORTER ABCH.3"/>
    <property type="match status" value="1"/>
</dbReference>
<feature type="region of interest" description="Disordered" evidence="1">
    <location>
        <begin position="830"/>
        <end position="858"/>
    </location>
</feature>
<dbReference type="SUPFAM" id="SSF52540">
    <property type="entry name" value="P-loop containing nucleoside triphosphate hydrolases"/>
    <property type="match status" value="1"/>
</dbReference>
<name>A0A5E7UIF0_PSEFL</name>
<feature type="compositionally biased region" description="Polar residues" evidence="1">
    <location>
        <begin position="830"/>
        <end position="844"/>
    </location>
</feature>
<sequence length="858" mass="95579">MIESISLKNIATYSSVTPEVLAQLRAVNVIYGANGAGKTTLSRLIADPGISSDCAVSWKNNHLMPALVYNSDFIAENYSDSKDLMGVFTLGKAEQAQLDLLETLKAGRKRYEQLRDSATVQLSGADGKGGKHSELRALDARLVGHCWEQKTKYDDIFQEAFKGSRSSKDSFRTRVLQEHVNNKSAVVDLDDLKKRALVLYGEAPVLLDIVPAFDFSALTSLASSPILKKKIIGKSDVDVAALIERLENSDWVRQGMTYLEHVDDQCPFCQQDIPHDFEKNLIEYFDETFEADVKLLRAFGDNYFSKAEELLDRAQKLLGAEHAHLNKEILSVEFKAFEAILQVNKERIRNKFSSPSLEVKLESFAEISQKIQEVILAANSKAAEHNNLVAGFATEQTKLTAEIWKYLVEMDLKKSLAEYAVDKNKLDRAIDGMTRTLDRSKQDILQTDADIATIESDLTSVRPTVTAINALLKDFGFRSFSLEVAAGDNSYKLIRSDGADARKTLSEGERTFVTFLYFYHLLRGSTSASGITSERIVVIDDPVSSLDSDVLFIVGSLIKQLFKDVRAKGSTIRQVFVLTHNVHFHKEITFDPLRSSDNAMAHESFWVVRKPDHFSKVERHVQNPIKTSYQLLWSELRRDPLPTLTLQNTLRRILENYFKILGGIDTGELLSKFDGLEKVQCQSLISWVNDGSHYTQDDLYLAIGERTAASYMRIFYKIFKAADHVAHYKMMMGKDFVDLAPDEPEVANEVEIESITADEADEADEADGADGAQKTKEAVEASPTKGAAANPQDISEVQPIPEPGLVVPLSLAVNPITLDLLPNTESVETTIPQPAAHPSTQSNLLPLATPEDELDIPF</sequence>
<dbReference type="EMBL" id="CABVJB010000008">
    <property type="protein sequence ID" value="VVQ10801.1"/>
    <property type="molecule type" value="Genomic_DNA"/>
</dbReference>
<feature type="region of interest" description="Disordered" evidence="1">
    <location>
        <begin position="755"/>
        <end position="799"/>
    </location>
</feature>
<dbReference type="InterPro" id="IPR027417">
    <property type="entry name" value="P-loop_NTPase"/>
</dbReference>
<evidence type="ECO:0000313" key="4">
    <source>
        <dbReference type="Proteomes" id="UP000325565"/>
    </source>
</evidence>
<feature type="compositionally biased region" description="Acidic residues" evidence="1">
    <location>
        <begin position="755"/>
        <end position="768"/>
    </location>
</feature>
<proteinExistence type="predicted"/>
<accession>A0A5E7UIF0</accession>